<evidence type="ECO:0000313" key="1">
    <source>
        <dbReference type="EnsemblPlants" id="ORUFI02G26410.1"/>
    </source>
</evidence>
<accession>A0A0E0NI55</accession>
<reference evidence="1" key="2">
    <citation type="submission" date="2015-06" db="UniProtKB">
        <authorList>
            <consortium name="EnsemblPlants"/>
        </authorList>
    </citation>
    <scope>IDENTIFICATION</scope>
</reference>
<proteinExistence type="predicted"/>
<dbReference type="AlphaFoldDB" id="A0A0E0NI55"/>
<dbReference type="Proteomes" id="UP000008022">
    <property type="component" value="Unassembled WGS sequence"/>
</dbReference>
<dbReference type="EnsemblPlants" id="ORUFI02G26410.1">
    <property type="protein sequence ID" value="ORUFI02G26410.1"/>
    <property type="gene ID" value="ORUFI02G26410"/>
</dbReference>
<sequence length="60" mass="7238">MYARRPPRHRRRCCPRPRPCRGGSCNIVHITDARRPPRHHRRCNRRRCCPHPHPRPCRGA</sequence>
<reference evidence="2" key="1">
    <citation type="submission" date="2013-06" db="EMBL/GenBank/DDBJ databases">
        <authorList>
            <person name="Zhao Q."/>
        </authorList>
    </citation>
    <scope>NUCLEOTIDE SEQUENCE</scope>
    <source>
        <strain evidence="2">cv. W1943</strain>
    </source>
</reference>
<name>A0A0E0NI55_ORYRU</name>
<organism evidence="1 2">
    <name type="scientific">Oryza rufipogon</name>
    <name type="common">Brownbeard rice</name>
    <name type="synonym">Asian wild rice</name>
    <dbReference type="NCBI Taxonomy" id="4529"/>
    <lineage>
        <taxon>Eukaryota</taxon>
        <taxon>Viridiplantae</taxon>
        <taxon>Streptophyta</taxon>
        <taxon>Embryophyta</taxon>
        <taxon>Tracheophyta</taxon>
        <taxon>Spermatophyta</taxon>
        <taxon>Magnoliopsida</taxon>
        <taxon>Liliopsida</taxon>
        <taxon>Poales</taxon>
        <taxon>Poaceae</taxon>
        <taxon>BOP clade</taxon>
        <taxon>Oryzoideae</taxon>
        <taxon>Oryzeae</taxon>
        <taxon>Oryzinae</taxon>
        <taxon>Oryza</taxon>
    </lineage>
</organism>
<keyword evidence="2" id="KW-1185">Reference proteome</keyword>
<dbReference type="Gramene" id="ORUFI02G26410.1">
    <property type="protein sequence ID" value="ORUFI02G26410.1"/>
    <property type="gene ID" value="ORUFI02G26410"/>
</dbReference>
<protein>
    <submittedName>
        <fullName evidence="1">Uncharacterized protein</fullName>
    </submittedName>
</protein>
<evidence type="ECO:0000313" key="2">
    <source>
        <dbReference type="Proteomes" id="UP000008022"/>
    </source>
</evidence>
<dbReference type="HOGENOM" id="CLU_2945812_0_0_1"/>